<evidence type="ECO:0000313" key="5">
    <source>
        <dbReference type="EMBL" id="XCB25989.1"/>
    </source>
</evidence>
<protein>
    <submittedName>
        <fullName evidence="5">SpoIIE family protein phosphatase</fullName>
    </submittedName>
</protein>
<dbReference type="AlphaFoldDB" id="A0AAU7ZAG8"/>
<dbReference type="RefSeq" id="WP_353068695.1">
    <property type="nucleotide sequence ID" value="NZ_CP132932.1"/>
</dbReference>
<gene>
    <name evidence="5" type="ORF">RBB75_16325</name>
</gene>
<sequence length="454" mass="50643">MMISQLQQSPSRSGKTAHLRKGSNHVKPEPQATSSPRIFAEPAERECPECPYLRIFKSTVYVRNHDKSLKFYVDQLGFSIVADAHFDFDGRWVAVAPPDGSAVLALMAPRPGTENYKLIGRNTQIGFISEDINTTYELWRNRGVRFHHPPQQTIFGATVAGFYDIDGNSFELLASSQISREIERQRNNAIEKIEAERRAAQEFEIARQVQARLFPQTLPPLETLDYAGVCIQARHVGGDYYDFLSLGHGRLGLVIGDIAGKGIAGALLMANLQANLRSQFTLARDEPHTFLQSVNRLFYQNTTDSAYATVFFADYDDTARLLRYANCGHLCAIILRHNGDVERLHSTATVLGLFEEWHSPIVECQLAPGDIFTLYTDGVTESFNDSEEEFGEDRLIAALGRHSKLAPQALLSAIIDEIKTFSTHEQHDDITLIVAKCTPSKLSFAPNTTGARPI</sequence>
<name>A0AAU7ZAG8_9BACT</name>
<keyword evidence="1" id="KW-0378">Hydrolase</keyword>
<evidence type="ECO:0000256" key="3">
    <source>
        <dbReference type="SAM" id="MobiDB-lite"/>
    </source>
</evidence>
<dbReference type="SUPFAM" id="SSF81606">
    <property type="entry name" value="PP2C-like"/>
    <property type="match status" value="1"/>
</dbReference>
<feature type="domain" description="VOC" evidence="4">
    <location>
        <begin position="54"/>
        <end position="175"/>
    </location>
</feature>
<dbReference type="PANTHER" id="PTHR43156:SF2">
    <property type="entry name" value="STAGE II SPORULATION PROTEIN E"/>
    <property type="match status" value="1"/>
</dbReference>
<dbReference type="PROSITE" id="PS51819">
    <property type="entry name" value="VOC"/>
    <property type="match status" value="1"/>
</dbReference>
<feature type="compositionally biased region" description="Polar residues" evidence="3">
    <location>
        <begin position="1"/>
        <end position="14"/>
    </location>
</feature>
<feature type="region of interest" description="Disordered" evidence="3">
    <location>
        <begin position="1"/>
        <end position="37"/>
    </location>
</feature>
<dbReference type="PANTHER" id="PTHR43156">
    <property type="entry name" value="STAGE II SPORULATION PROTEIN E-RELATED"/>
    <property type="match status" value="1"/>
</dbReference>
<reference evidence="5" key="1">
    <citation type="submission" date="2023-08" db="EMBL/GenBank/DDBJ databases">
        <authorList>
            <person name="Messyasz A."/>
            <person name="Mannisto M.K."/>
            <person name="Kerkhof L.J."/>
            <person name="Haggblom M."/>
        </authorList>
    </citation>
    <scope>NUCLEOTIDE SEQUENCE</scope>
    <source>
        <strain evidence="5">M8UP23</strain>
    </source>
</reference>
<dbReference type="InterPro" id="IPR037523">
    <property type="entry name" value="VOC_core"/>
</dbReference>
<evidence type="ECO:0000259" key="4">
    <source>
        <dbReference type="PROSITE" id="PS51819"/>
    </source>
</evidence>
<dbReference type="InterPro" id="IPR001932">
    <property type="entry name" value="PPM-type_phosphatase-like_dom"/>
</dbReference>
<dbReference type="Gene3D" id="3.60.40.10">
    <property type="entry name" value="PPM-type phosphatase domain"/>
    <property type="match status" value="1"/>
</dbReference>
<dbReference type="Gene3D" id="3.10.180.10">
    <property type="entry name" value="2,3-Dihydroxybiphenyl 1,2-Dioxygenase, domain 1"/>
    <property type="match status" value="1"/>
</dbReference>
<keyword evidence="2" id="KW-0175">Coiled coil</keyword>
<evidence type="ECO:0000256" key="2">
    <source>
        <dbReference type="SAM" id="Coils"/>
    </source>
</evidence>
<dbReference type="Pfam" id="PF00903">
    <property type="entry name" value="Glyoxalase"/>
    <property type="match status" value="1"/>
</dbReference>
<feature type="compositionally biased region" description="Basic residues" evidence="3">
    <location>
        <begin position="15"/>
        <end position="24"/>
    </location>
</feature>
<evidence type="ECO:0000256" key="1">
    <source>
        <dbReference type="ARBA" id="ARBA00022801"/>
    </source>
</evidence>
<dbReference type="InterPro" id="IPR052016">
    <property type="entry name" value="Bact_Sigma-Reg"/>
</dbReference>
<dbReference type="GO" id="GO:0016791">
    <property type="term" value="F:phosphatase activity"/>
    <property type="evidence" value="ECO:0007669"/>
    <property type="project" value="TreeGrafter"/>
</dbReference>
<proteinExistence type="predicted"/>
<dbReference type="InterPro" id="IPR036457">
    <property type="entry name" value="PPM-type-like_dom_sf"/>
</dbReference>
<dbReference type="SMART" id="SM00331">
    <property type="entry name" value="PP2C_SIG"/>
    <property type="match status" value="1"/>
</dbReference>
<dbReference type="InterPro" id="IPR029068">
    <property type="entry name" value="Glyas_Bleomycin-R_OHBP_Dase"/>
</dbReference>
<accession>A0AAU7ZAG8</accession>
<organism evidence="5">
    <name type="scientific">Tunturiibacter empetritectus</name>
    <dbReference type="NCBI Taxonomy" id="3069691"/>
    <lineage>
        <taxon>Bacteria</taxon>
        <taxon>Pseudomonadati</taxon>
        <taxon>Acidobacteriota</taxon>
        <taxon>Terriglobia</taxon>
        <taxon>Terriglobales</taxon>
        <taxon>Acidobacteriaceae</taxon>
        <taxon>Tunturiibacter</taxon>
    </lineage>
</organism>
<dbReference type="Pfam" id="PF07228">
    <property type="entry name" value="SpoIIE"/>
    <property type="match status" value="1"/>
</dbReference>
<reference evidence="5" key="2">
    <citation type="journal article" date="2024" name="Environ. Microbiol.">
        <title>Genome analysis and description of Tunturibacter gen. nov. expands the diversity of Terriglobia in tundra soils.</title>
        <authorList>
            <person name="Messyasz A."/>
            <person name="Mannisto M.K."/>
            <person name="Kerkhof L.J."/>
            <person name="Haggblom M.M."/>
        </authorList>
    </citation>
    <scope>NUCLEOTIDE SEQUENCE</scope>
    <source>
        <strain evidence="5">M8UP23</strain>
    </source>
</reference>
<dbReference type="EMBL" id="CP132932">
    <property type="protein sequence ID" value="XCB25989.1"/>
    <property type="molecule type" value="Genomic_DNA"/>
</dbReference>
<dbReference type="InterPro" id="IPR004360">
    <property type="entry name" value="Glyas_Fos-R_dOase_dom"/>
</dbReference>
<feature type="coiled-coil region" evidence="2">
    <location>
        <begin position="179"/>
        <end position="206"/>
    </location>
</feature>
<dbReference type="KEGG" id="temp:RBB75_16325"/>
<dbReference type="SUPFAM" id="SSF54593">
    <property type="entry name" value="Glyoxalase/Bleomycin resistance protein/Dihydroxybiphenyl dioxygenase"/>
    <property type="match status" value="1"/>
</dbReference>